<organism evidence="2 3">
    <name type="scientific">Hondaea fermentalgiana</name>
    <dbReference type="NCBI Taxonomy" id="2315210"/>
    <lineage>
        <taxon>Eukaryota</taxon>
        <taxon>Sar</taxon>
        <taxon>Stramenopiles</taxon>
        <taxon>Bigyra</taxon>
        <taxon>Labyrinthulomycetes</taxon>
        <taxon>Thraustochytrida</taxon>
        <taxon>Thraustochytriidae</taxon>
        <taxon>Hondaea</taxon>
    </lineage>
</organism>
<dbReference type="InParanoid" id="A0A2R5GP05"/>
<feature type="compositionally biased region" description="Low complexity" evidence="1">
    <location>
        <begin position="33"/>
        <end position="46"/>
    </location>
</feature>
<dbReference type="EMBL" id="BEYU01000125">
    <property type="protein sequence ID" value="GBG32597.1"/>
    <property type="molecule type" value="Genomic_DNA"/>
</dbReference>
<gene>
    <name evidence="2" type="ORF">FCC1311_088222</name>
</gene>
<sequence>MPPPFLGLDLDQIDDQQQQQQQQLQKSGMPDTQQQQQQQQDNQEQEQQVHDQHPFQFPSSVPASQNHLQNEVQALFGDSMHSLDNLAENQLLLQQAQQLLAGDGDDDMEDDESLEVTPDDLFPPGYAMSERPSPDSTLTVHHAIWFLNVLERSNMEQLAPDGRERIEKSTLRAKPKHRTAVLFEDDVRFVLESSHSVVPETSVIAMCTAPNAAAAAAAASSNLTRRPSARNSFSGDNSDVGSRQRLDAASSPAMAVAAKAIKDAALTEEVDIRMVLIRQACKDVIGAYEQSIRNAPPRSCIWSALMHRAEFHLRESGFSDTQIIESDNPKQESMLELQGHRISRSNFTKIARQFCENWNNDGENNLKVPK</sequence>
<proteinExistence type="predicted"/>
<feature type="region of interest" description="Disordered" evidence="1">
    <location>
        <begin position="224"/>
        <end position="248"/>
    </location>
</feature>
<name>A0A2R5GP05_9STRA</name>
<evidence type="ECO:0000313" key="2">
    <source>
        <dbReference type="EMBL" id="GBG32597.1"/>
    </source>
</evidence>
<evidence type="ECO:0000256" key="1">
    <source>
        <dbReference type="SAM" id="MobiDB-lite"/>
    </source>
</evidence>
<dbReference type="Proteomes" id="UP000241890">
    <property type="component" value="Unassembled WGS sequence"/>
</dbReference>
<comment type="caution">
    <text evidence="2">The sequence shown here is derived from an EMBL/GenBank/DDBJ whole genome shotgun (WGS) entry which is preliminary data.</text>
</comment>
<accession>A0A2R5GP05</accession>
<reference evidence="2 3" key="1">
    <citation type="submission" date="2017-12" db="EMBL/GenBank/DDBJ databases">
        <title>Sequencing, de novo assembly and annotation of complete genome of a new Thraustochytrid species, strain FCC1311.</title>
        <authorList>
            <person name="Sedici K."/>
            <person name="Godart F."/>
            <person name="Aiese Cigliano R."/>
            <person name="Sanseverino W."/>
            <person name="Barakat M."/>
            <person name="Ortet P."/>
            <person name="Marechal E."/>
            <person name="Cagnac O."/>
            <person name="Amato A."/>
        </authorList>
    </citation>
    <scope>NUCLEOTIDE SEQUENCE [LARGE SCALE GENOMIC DNA]</scope>
</reference>
<feature type="compositionally biased region" description="Acidic residues" evidence="1">
    <location>
        <begin position="103"/>
        <end position="118"/>
    </location>
</feature>
<feature type="region of interest" description="Disordered" evidence="1">
    <location>
        <begin position="1"/>
        <end position="62"/>
    </location>
</feature>
<protein>
    <submittedName>
        <fullName evidence="2">Uncharacterized protein</fullName>
    </submittedName>
</protein>
<feature type="compositionally biased region" description="Low complexity" evidence="1">
    <location>
        <begin position="1"/>
        <end position="25"/>
    </location>
</feature>
<evidence type="ECO:0000313" key="3">
    <source>
        <dbReference type="Proteomes" id="UP000241890"/>
    </source>
</evidence>
<dbReference type="AlphaFoldDB" id="A0A2R5GP05"/>
<keyword evidence="3" id="KW-1185">Reference proteome</keyword>
<feature type="region of interest" description="Disordered" evidence="1">
    <location>
        <begin position="102"/>
        <end position="135"/>
    </location>
</feature>
<feature type="compositionally biased region" description="Polar residues" evidence="1">
    <location>
        <begin position="224"/>
        <end position="241"/>
    </location>
</feature>